<dbReference type="PANTHER" id="PTHR41248">
    <property type="entry name" value="NORD PROTEIN"/>
    <property type="match status" value="1"/>
</dbReference>
<dbReference type="Proteomes" id="UP001481872">
    <property type="component" value="Unassembled WGS sequence"/>
</dbReference>
<proteinExistence type="predicted"/>
<gene>
    <name evidence="2" type="ORF">AAA081_07035</name>
</gene>
<dbReference type="RefSeq" id="WP_349054351.1">
    <property type="nucleotide sequence ID" value="NZ_JBBNPS010000021.1"/>
</dbReference>
<reference evidence="2 3" key="1">
    <citation type="submission" date="2024-04" db="EMBL/GenBank/DDBJ databases">
        <title>Human intestinal bacterial collection.</title>
        <authorList>
            <person name="Pauvert C."/>
            <person name="Hitch T.C.A."/>
            <person name="Clavel T."/>
        </authorList>
    </citation>
    <scope>NUCLEOTIDE SEQUENCE [LARGE SCALE GENOMIC DNA]</scope>
    <source>
        <strain evidence="2 3">CLA-SR-H026</strain>
    </source>
</reference>
<name>A0ABV1J769_9FIRM</name>
<sequence length="575" mass="66022">MTWTDKRRQNVYWTVGGNYQRRYQGEGDGFDAAESGMIDRAFPKNRLANFLAKNTENVSNGKDMNAVARILALQYTKADLYEERPGIKAMAKDAYKARYRALDFLNKRDMAQEIEMQYAAYRMGKPMSAGTFLEPLMRKLIAGDKIKNEGEFYDYLARLWREHFHVNPTLTFEVEKKIEDKETPPPPDQPEPKKKRRQIVETKAEKIEDKDTEIIESAEFSGVIRDTSKVVESDASITRTRADSEARTLNRVRKHYGKECLSPAKTKKIESAIATGMHQGMRLHVTKGNFEQDMGARFFEDQILAQRQETEAIYEKDRHIYERSIFELREIIRKNLLDDSSQEAVRAANGAVDTGLLWRHVILGDDRIFKKNSFEQENSFAVDILVDMSGSQQDRQAEVAIQGFLIAEALTQLRIPTRVMGFCNLFNYQIIRIFRDYKDDSKENREIFSYKASGSNRDGFALRYVFNTMEEIESDTKVLIVLSDGMPNDLLSIGLDTAKGSVVDYEGEDAVYDTAAEVLQGKLKQRAVLGVFTGEDKELDQERLIFGTDFVRIKDLERFSVVVGKYLKSVVERLQ</sequence>
<dbReference type="InterPro" id="IPR051928">
    <property type="entry name" value="NorD/CobT"/>
</dbReference>
<dbReference type="EMBL" id="JBBNPS010000021">
    <property type="protein sequence ID" value="MEQ3354044.1"/>
    <property type="molecule type" value="Genomic_DNA"/>
</dbReference>
<comment type="caution">
    <text evidence="2">The sequence shown here is derived from an EMBL/GenBank/DDBJ whole genome shotgun (WGS) entry which is preliminary data.</text>
</comment>
<protein>
    <recommendedName>
        <fullName evidence="4">Nitric oxide reductase activation protein</fullName>
    </recommendedName>
</protein>
<organism evidence="2 3">
    <name type="scientific">Aedoeadaptatus acetigenes</name>
    <dbReference type="NCBI Taxonomy" id="2981723"/>
    <lineage>
        <taxon>Bacteria</taxon>
        <taxon>Bacillati</taxon>
        <taxon>Bacillota</taxon>
        <taxon>Tissierellia</taxon>
        <taxon>Tissierellales</taxon>
        <taxon>Peptoniphilaceae</taxon>
        <taxon>Aedoeadaptatus</taxon>
    </lineage>
</organism>
<evidence type="ECO:0000313" key="3">
    <source>
        <dbReference type="Proteomes" id="UP001481872"/>
    </source>
</evidence>
<dbReference type="SUPFAM" id="SSF53300">
    <property type="entry name" value="vWA-like"/>
    <property type="match status" value="1"/>
</dbReference>
<keyword evidence="3" id="KW-1185">Reference proteome</keyword>
<evidence type="ECO:0000313" key="2">
    <source>
        <dbReference type="EMBL" id="MEQ3354044.1"/>
    </source>
</evidence>
<evidence type="ECO:0000256" key="1">
    <source>
        <dbReference type="SAM" id="MobiDB-lite"/>
    </source>
</evidence>
<dbReference type="InterPro" id="IPR036465">
    <property type="entry name" value="vWFA_dom_sf"/>
</dbReference>
<evidence type="ECO:0008006" key="4">
    <source>
        <dbReference type="Google" id="ProtNLM"/>
    </source>
</evidence>
<dbReference type="PANTHER" id="PTHR41248:SF1">
    <property type="entry name" value="NORD PROTEIN"/>
    <property type="match status" value="1"/>
</dbReference>
<accession>A0ABV1J769</accession>
<feature type="region of interest" description="Disordered" evidence="1">
    <location>
        <begin position="176"/>
        <end position="205"/>
    </location>
</feature>